<organism evidence="3 4">
    <name type="scientific">Lactuca sativa</name>
    <name type="common">Garden lettuce</name>
    <dbReference type="NCBI Taxonomy" id="4236"/>
    <lineage>
        <taxon>Eukaryota</taxon>
        <taxon>Viridiplantae</taxon>
        <taxon>Streptophyta</taxon>
        <taxon>Embryophyta</taxon>
        <taxon>Tracheophyta</taxon>
        <taxon>Spermatophyta</taxon>
        <taxon>Magnoliopsida</taxon>
        <taxon>eudicotyledons</taxon>
        <taxon>Gunneridae</taxon>
        <taxon>Pentapetalae</taxon>
        <taxon>asterids</taxon>
        <taxon>campanulids</taxon>
        <taxon>Asterales</taxon>
        <taxon>Asteraceae</taxon>
        <taxon>Cichorioideae</taxon>
        <taxon>Cichorieae</taxon>
        <taxon>Lactucinae</taxon>
        <taxon>Lactuca</taxon>
    </lineage>
</organism>
<feature type="transmembrane region" description="Helical" evidence="2">
    <location>
        <begin position="36"/>
        <end position="59"/>
    </location>
</feature>
<evidence type="ECO:0000313" key="3">
    <source>
        <dbReference type="EMBL" id="KAJ0186326.1"/>
    </source>
</evidence>
<name>A0A9R1UG02_LACSA</name>
<gene>
    <name evidence="3" type="ORF">LSAT_V11C900492100</name>
</gene>
<sequence length="105" mass="11939">MKSKKKPYPHLLQKKMISNGFFTGSYTHSLLSWRCFLYLSLNAVAWLVLPQFAGVAFIYNKFVKENVIKRYYPRIGGGEQKSSSSSPNGKKKNKPADLMTTKKSS</sequence>
<evidence type="ECO:0000256" key="2">
    <source>
        <dbReference type="SAM" id="Phobius"/>
    </source>
</evidence>
<reference evidence="3 4" key="1">
    <citation type="journal article" date="2017" name="Nat. Commun.">
        <title>Genome assembly with in vitro proximity ligation data and whole-genome triplication in lettuce.</title>
        <authorList>
            <person name="Reyes-Chin-Wo S."/>
            <person name="Wang Z."/>
            <person name="Yang X."/>
            <person name="Kozik A."/>
            <person name="Arikit S."/>
            <person name="Song C."/>
            <person name="Xia L."/>
            <person name="Froenicke L."/>
            <person name="Lavelle D.O."/>
            <person name="Truco M.J."/>
            <person name="Xia R."/>
            <person name="Zhu S."/>
            <person name="Xu C."/>
            <person name="Xu H."/>
            <person name="Xu X."/>
            <person name="Cox K."/>
            <person name="Korf I."/>
            <person name="Meyers B.C."/>
            <person name="Michelmore R.W."/>
        </authorList>
    </citation>
    <scope>NUCLEOTIDE SEQUENCE [LARGE SCALE GENOMIC DNA]</scope>
    <source>
        <strain evidence="4">cv. Salinas</strain>
        <tissue evidence="3">Seedlings</tissue>
    </source>
</reference>
<keyword evidence="2" id="KW-0812">Transmembrane</keyword>
<dbReference type="AlphaFoldDB" id="A0A9R1UG02"/>
<evidence type="ECO:0000256" key="1">
    <source>
        <dbReference type="SAM" id="MobiDB-lite"/>
    </source>
</evidence>
<keyword evidence="4" id="KW-1185">Reference proteome</keyword>
<protein>
    <recommendedName>
        <fullName evidence="5">Transmembrane protein</fullName>
    </recommendedName>
</protein>
<evidence type="ECO:0008006" key="5">
    <source>
        <dbReference type="Google" id="ProtNLM"/>
    </source>
</evidence>
<dbReference type="EMBL" id="NBSK02000009">
    <property type="protein sequence ID" value="KAJ0186326.1"/>
    <property type="molecule type" value="Genomic_DNA"/>
</dbReference>
<dbReference type="Proteomes" id="UP000235145">
    <property type="component" value="Unassembled WGS sequence"/>
</dbReference>
<keyword evidence="2" id="KW-1133">Transmembrane helix</keyword>
<keyword evidence="2" id="KW-0472">Membrane</keyword>
<evidence type="ECO:0000313" key="4">
    <source>
        <dbReference type="Proteomes" id="UP000235145"/>
    </source>
</evidence>
<comment type="caution">
    <text evidence="3">The sequence shown here is derived from an EMBL/GenBank/DDBJ whole genome shotgun (WGS) entry which is preliminary data.</text>
</comment>
<feature type="region of interest" description="Disordered" evidence="1">
    <location>
        <begin position="75"/>
        <end position="105"/>
    </location>
</feature>
<accession>A0A9R1UG02</accession>
<proteinExistence type="predicted"/>